<feature type="region of interest" description="Disordered" evidence="1">
    <location>
        <begin position="265"/>
        <end position="300"/>
    </location>
</feature>
<name>A0AAV2YM67_9STRA</name>
<dbReference type="PANTHER" id="PTHR37563:SF2">
    <property type="entry name" value="PHYTANOYL-COA DIOXYGENASE FAMILY PROTEIN (AFU_ORTHOLOGUE AFUA_2G03330)"/>
    <property type="match status" value="1"/>
</dbReference>
<dbReference type="PANTHER" id="PTHR37563">
    <property type="entry name" value="PHYTANOYL-COA DIOXYGENASE FAMILY PROTEIN (AFU_ORTHOLOGUE AFUA_2G03330)"/>
    <property type="match status" value="1"/>
</dbReference>
<dbReference type="Gene3D" id="2.60.120.620">
    <property type="entry name" value="q2cbj1_9rhob like domain"/>
    <property type="match status" value="1"/>
</dbReference>
<dbReference type="Proteomes" id="UP001146120">
    <property type="component" value="Unassembled WGS sequence"/>
</dbReference>
<reference evidence="2" key="2">
    <citation type="journal article" date="2023" name="Microbiol Resour">
        <title>Decontamination and Annotation of the Draft Genome Sequence of the Oomycete Lagenidium giganteum ARSEF 373.</title>
        <authorList>
            <person name="Morgan W.R."/>
            <person name="Tartar A."/>
        </authorList>
    </citation>
    <scope>NUCLEOTIDE SEQUENCE</scope>
    <source>
        <strain evidence="2">ARSEF 373</strain>
    </source>
</reference>
<keyword evidence="3" id="KW-1185">Reference proteome</keyword>
<evidence type="ECO:0000313" key="2">
    <source>
        <dbReference type="EMBL" id="DAZ94422.1"/>
    </source>
</evidence>
<evidence type="ECO:0008006" key="4">
    <source>
        <dbReference type="Google" id="ProtNLM"/>
    </source>
</evidence>
<gene>
    <name evidence="2" type="ORF">N0F65_002562</name>
</gene>
<dbReference type="AlphaFoldDB" id="A0AAV2YM67"/>
<dbReference type="SUPFAM" id="SSF51197">
    <property type="entry name" value="Clavaminate synthase-like"/>
    <property type="match status" value="1"/>
</dbReference>
<dbReference type="InterPro" id="IPR008775">
    <property type="entry name" value="Phytyl_CoA_dOase-like"/>
</dbReference>
<accession>A0AAV2YM67</accession>
<dbReference type="EMBL" id="DAKRPA010000251">
    <property type="protein sequence ID" value="DAZ94422.1"/>
    <property type="molecule type" value="Genomic_DNA"/>
</dbReference>
<dbReference type="InterPro" id="IPR051961">
    <property type="entry name" value="Fungal_Metabolite_Diox"/>
</dbReference>
<dbReference type="Pfam" id="PF05721">
    <property type="entry name" value="PhyH"/>
    <property type="match status" value="1"/>
</dbReference>
<protein>
    <recommendedName>
        <fullName evidence="4">Phytanoyl-CoA dioxygenase</fullName>
    </recommendedName>
</protein>
<sequence length="300" mass="33729">MGSVPDDGAAVDASVAVIAEELHEQGMAVLHLTEYAVNDDEVARLVTGVMRIYDAQMRRAQQRQLDLTLRANAEVLHGFYVRLGGRVDMQLCEDIDCGSTKLPRKSSTEEEVVSWMDRQELVALAKRWQPVVDKVFEHRPMRHRLEYIGCVVARPGDGDQNWHLDGVHRSMTEQERADRINVFVPLVDITEETGGTEMKRRSHVHDQGKRGAAFEGYQDLESVTHFVKAGTPVVMDYRVWHRGLANRSTKPRPLLYFKYVQDTEPATTSGAGKRPTASGADSSLPAKKPRKRIAPMQVTQ</sequence>
<reference evidence="2" key="1">
    <citation type="submission" date="2022-11" db="EMBL/GenBank/DDBJ databases">
        <authorList>
            <person name="Morgan W.R."/>
            <person name="Tartar A."/>
        </authorList>
    </citation>
    <scope>NUCLEOTIDE SEQUENCE</scope>
    <source>
        <strain evidence="2">ARSEF 373</strain>
    </source>
</reference>
<comment type="caution">
    <text evidence="2">The sequence shown here is derived from an EMBL/GenBank/DDBJ whole genome shotgun (WGS) entry which is preliminary data.</text>
</comment>
<evidence type="ECO:0000313" key="3">
    <source>
        <dbReference type="Proteomes" id="UP001146120"/>
    </source>
</evidence>
<evidence type="ECO:0000256" key="1">
    <source>
        <dbReference type="SAM" id="MobiDB-lite"/>
    </source>
</evidence>
<organism evidence="2 3">
    <name type="scientific">Lagenidium giganteum</name>
    <dbReference type="NCBI Taxonomy" id="4803"/>
    <lineage>
        <taxon>Eukaryota</taxon>
        <taxon>Sar</taxon>
        <taxon>Stramenopiles</taxon>
        <taxon>Oomycota</taxon>
        <taxon>Peronosporomycetes</taxon>
        <taxon>Pythiales</taxon>
        <taxon>Pythiaceae</taxon>
    </lineage>
</organism>
<proteinExistence type="predicted"/>